<proteinExistence type="predicted"/>
<gene>
    <name evidence="2" type="ORF">NP048_10315</name>
</gene>
<dbReference type="EMBL" id="CP101987">
    <property type="protein sequence ID" value="UUI70215.1"/>
    <property type="molecule type" value="Genomic_DNA"/>
</dbReference>
<reference evidence="2 3" key="1">
    <citation type="submission" date="2022-07" db="EMBL/GenBank/DDBJ databases">
        <title>Novel species in genus cellulomonas.</title>
        <authorList>
            <person name="Ye L."/>
        </authorList>
    </citation>
    <scope>NUCLEOTIDE SEQUENCE [LARGE SCALE GENOMIC DNA]</scope>
    <source>
        <strain evidence="3">zg-B89</strain>
    </source>
</reference>
<evidence type="ECO:0000256" key="1">
    <source>
        <dbReference type="SAM" id="SignalP"/>
    </source>
</evidence>
<dbReference type="RefSeq" id="WP_227575525.1">
    <property type="nucleotide sequence ID" value="NZ_CP101987.1"/>
</dbReference>
<sequence>MADVRRALGAAVVLLAALTGCSDVAADELSADEVCDNQPESPFLTVEAVSDERGAGLAWSDVTMGRFQDQTFRLHSRPAGSDDAWEEAGDVVLTPDDTREVVPVDLPPGRWEVGITHLDPVCGESELCFLDECSSAVVEVATEPERTS</sequence>
<name>A0ABY5KK49_9CELL</name>
<dbReference type="PROSITE" id="PS51257">
    <property type="entry name" value="PROKAR_LIPOPROTEIN"/>
    <property type="match status" value="1"/>
</dbReference>
<keyword evidence="1" id="KW-0732">Signal</keyword>
<keyword evidence="3" id="KW-1185">Reference proteome</keyword>
<evidence type="ECO:0000313" key="2">
    <source>
        <dbReference type="EMBL" id="UUI70215.1"/>
    </source>
</evidence>
<feature type="signal peptide" evidence="1">
    <location>
        <begin position="1"/>
        <end position="25"/>
    </location>
</feature>
<evidence type="ECO:0008006" key="4">
    <source>
        <dbReference type="Google" id="ProtNLM"/>
    </source>
</evidence>
<dbReference type="Proteomes" id="UP001316384">
    <property type="component" value="Chromosome"/>
</dbReference>
<evidence type="ECO:0000313" key="3">
    <source>
        <dbReference type="Proteomes" id="UP001316384"/>
    </source>
</evidence>
<protein>
    <recommendedName>
        <fullName evidence="4">Lipoprotein</fullName>
    </recommendedName>
</protein>
<feature type="chain" id="PRO_5047390479" description="Lipoprotein" evidence="1">
    <location>
        <begin position="26"/>
        <end position="148"/>
    </location>
</feature>
<organism evidence="2 3">
    <name type="scientific">Cellulomonas xiejunii</name>
    <dbReference type="NCBI Taxonomy" id="2968083"/>
    <lineage>
        <taxon>Bacteria</taxon>
        <taxon>Bacillati</taxon>
        <taxon>Actinomycetota</taxon>
        <taxon>Actinomycetes</taxon>
        <taxon>Micrococcales</taxon>
        <taxon>Cellulomonadaceae</taxon>
        <taxon>Cellulomonas</taxon>
    </lineage>
</organism>
<accession>A0ABY5KK49</accession>